<organism evidence="1 2">
    <name type="scientific">Haloplanus rubicundus</name>
    <dbReference type="NCBI Taxonomy" id="1547898"/>
    <lineage>
        <taxon>Archaea</taxon>
        <taxon>Methanobacteriati</taxon>
        <taxon>Methanobacteriota</taxon>
        <taxon>Stenosarchaea group</taxon>
        <taxon>Halobacteria</taxon>
        <taxon>Halobacteriales</taxon>
        <taxon>Haloferacaceae</taxon>
        <taxon>Haloplanus</taxon>
    </lineage>
</organism>
<geneLocation type="plasmid" evidence="2">
    <name>pcba1112-01</name>
</geneLocation>
<dbReference type="KEGG" id="haq:DU484_00410"/>
<protein>
    <recommendedName>
        <fullName evidence="3">BREX system P-loop protein BrxC</fullName>
    </recommendedName>
</protein>
<evidence type="ECO:0000313" key="1">
    <source>
        <dbReference type="EMBL" id="AXG08431.1"/>
    </source>
</evidence>
<reference evidence="1 2" key="1">
    <citation type="submission" date="2018-07" db="EMBL/GenBank/DDBJ databases">
        <title>Genome sequences of Haloplanus sp. CBA1112.</title>
        <authorList>
            <person name="Kim Y.B."/>
            <person name="Roh S.W."/>
        </authorList>
    </citation>
    <scope>NUCLEOTIDE SEQUENCE [LARGE SCALE GENOMIC DNA]</scope>
    <source>
        <strain evidence="1 2">CBA1112</strain>
        <plasmid evidence="2">pcba1112-01</plasmid>
    </source>
</reference>
<dbReference type="EMBL" id="CP031147">
    <property type="protein sequence ID" value="AXG08431.1"/>
    <property type="molecule type" value="Genomic_DNA"/>
</dbReference>
<evidence type="ECO:0008006" key="3">
    <source>
        <dbReference type="Google" id="ProtNLM"/>
    </source>
</evidence>
<sequence length="1250" mass="141294">MIDDEQLFDNPDPQFEESIRIDRDLEVEDDAEERELLYQRYLDDYHLTDATVDFLKDLFTHFEEDTPDADERNHWLYGYYGSGKSHLLTALDLLLDTSQVEAHDGQSAWERFDDKHAEPELGEQWRGLHDDTIIVPLSINLLQYQGVREQSFSEIVLQEVYNQRGLGERLDVSFFEEEFKRTGGLFDTREVWEKREQLLNDILAGEGVHNPDYSWTDVRQYQLLSDIVLPDLTKRATGMVDNLADIQNKKIGQELAVRKIESYRQELEEQYDRPVKIALLMDEVTLFIGGNYQRLSELNALAEGIKDVGDGNIISVVTAQSEIEDVQPGLAVKQLNFGILKDRFPQQYELPSRHAGEIVQQRLLAKSDQGTQWIENNALTAKVDPKVMFSYRDVKQNTAPPLNDIDEEQFIQYYPLLPYQPALFMEILSNLRELLPDATKSIFSGTARAVLALVAGLRAEWAKKDGEIPIISLVDFYNLVQYELQDIIQEKTEVIKDIENDPETNAFDLKVAKVVLLLSYVPEMIPQTEPNYSNIATAVMDDLEGEIRSNVQTRVRNSLEGSLEKYIRPDTSTDGADLRLTDREEQRLISDAREYETEPEWDEIIESLDDHLWEDIVADLSLPTGYEWEADDDDTAYPVGYSFHIDGSALETGYSDSESAVFDVDVVIRGLRPDVDNDKIAQDKLYWTLESEGMDELRSQLTEWWALEKATNKTNPPESVVRDRSDAANRVREKLQAALSNGDFTVQADDFTTIDNALSEYVNETYPDYFHPELARISDSHLDELRQLDDEDPLPSWADTIGVPAQSTGDIATFSDIAFEVRKLIGTKIQDSGDGVDVATILNRAIEEEPLFTVEAPTGKDPSPAMLAVLWGLCRAGVFRVTTVDGEPVELDALLTPRRHTTITLSTVPVGPRAKDVFVDHDIIEPTESENQGYINFVEQLESIETRANGLKNDASVKAETTFETAAVNTLVHRIATTARDIEDAAAERQDDATTVGTDELREMVEAMETDREILTMAETHWEERLPFLLQLEALTRPELRGVEWLGEDVHENLQTLSDQVGAATDTDWWTADGWSTFVGELDARTDAIDNLTDAWADQQAKTGIESLQTDLEDHAWLIEPMDLPPTVRDGFRVTYVDPLRTFRKTVERITTTLEGLTDPEPGTRDTSTLTSILGRLDGSLEWDCLTTATVEDRRETLTTLDRVVDGKAPEELTGVGLLHADDDALRAHIKSLDTEGLELIDVDGGVIVR</sequence>
<dbReference type="GeneID" id="37285394"/>
<evidence type="ECO:0000313" key="2">
    <source>
        <dbReference type="Proteomes" id="UP000252985"/>
    </source>
</evidence>
<dbReference type="AlphaFoldDB" id="A0A345E8A9"/>
<keyword evidence="1" id="KW-0614">Plasmid</keyword>
<proteinExistence type="predicted"/>
<accession>A0A345E8A9</accession>
<gene>
    <name evidence="1" type="ORF">DU484_00410</name>
</gene>
<name>A0A345E8A9_9EURY</name>
<dbReference type="RefSeq" id="WP_114604755.1">
    <property type="nucleotide sequence ID" value="NZ_CP031147.1"/>
</dbReference>
<dbReference type="Proteomes" id="UP000252985">
    <property type="component" value="Plasmid pCBA1112-01"/>
</dbReference>